<dbReference type="EMBL" id="MN739207">
    <property type="protein sequence ID" value="QHS93569.1"/>
    <property type="molecule type" value="Genomic_DNA"/>
</dbReference>
<reference evidence="2" key="1">
    <citation type="journal article" date="2020" name="Nature">
        <title>Giant virus diversity and host interactions through global metagenomics.</title>
        <authorList>
            <person name="Schulz F."/>
            <person name="Roux S."/>
            <person name="Paez-Espino D."/>
            <person name="Jungbluth S."/>
            <person name="Walsh D.A."/>
            <person name="Denef V.J."/>
            <person name="McMahon K.D."/>
            <person name="Konstantinidis K.T."/>
            <person name="Eloe-Fadrosh E.A."/>
            <person name="Kyrpides N.C."/>
            <person name="Woyke T."/>
        </authorList>
    </citation>
    <scope>NUCLEOTIDE SEQUENCE</scope>
    <source>
        <strain evidence="2">GVMAG-M-3300018080-19</strain>
    </source>
</reference>
<proteinExistence type="predicted"/>
<organism evidence="2">
    <name type="scientific">viral metagenome</name>
    <dbReference type="NCBI Taxonomy" id="1070528"/>
    <lineage>
        <taxon>unclassified sequences</taxon>
        <taxon>metagenomes</taxon>
        <taxon>organismal metagenomes</taxon>
    </lineage>
</organism>
<accession>A0A6C0BPN7</accession>
<evidence type="ECO:0000313" key="2">
    <source>
        <dbReference type="EMBL" id="QHS93569.1"/>
    </source>
</evidence>
<feature type="domain" description="Glycosyl transferase family 25" evidence="1">
    <location>
        <begin position="8"/>
        <end position="176"/>
    </location>
</feature>
<sequence>MIPAPLENCFVISIRQKRLEDFFQQDLGPLREHFSVVTGVNGSQLDRNALAAVYKPINQWNVLTRGEIGCFLSHLGIWKQMCELKLPYAFIVEDDCQVPPLADLQRALQEVNSVDPTWKVFLLGRNPRFKQDAKRVTAHLSIPRRSWGLFCYFITLEGARHLVAKGHPIRAAVDVFVSSCKMRGKYALIRDLAHVRSVKSDTVNIR</sequence>
<dbReference type="CDD" id="cd06532">
    <property type="entry name" value="Glyco_transf_25"/>
    <property type="match status" value="1"/>
</dbReference>
<name>A0A6C0BPN7_9ZZZZ</name>
<dbReference type="Pfam" id="PF01755">
    <property type="entry name" value="Glyco_transf_25"/>
    <property type="match status" value="1"/>
</dbReference>
<protein>
    <recommendedName>
        <fullName evidence="1">Glycosyl transferase family 25 domain-containing protein</fullName>
    </recommendedName>
</protein>
<dbReference type="InterPro" id="IPR002654">
    <property type="entry name" value="Glyco_trans_25"/>
</dbReference>
<evidence type="ECO:0000259" key="1">
    <source>
        <dbReference type="Pfam" id="PF01755"/>
    </source>
</evidence>
<dbReference type="AlphaFoldDB" id="A0A6C0BPN7"/>